<evidence type="ECO:0000256" key="4">
    <source>
        <dbReference type="ARBA" id="ARBA00022840"/>
    </source>
</evidence>
<keyword evidence="5" id="KW-0029">Amino-acid transport</keyword>
<evidence type="ECO:0000313" key="8">
    <source>
        <dbReference type="Proteomes" id="UP001560267"/>
    </source>
</evidence>
<dbReference type="Proteomes" id="UP001560267">
    <property type="component" value="Unassembled WGS sequence"/>
</dbReference>
<protein>
    <submittedName>
        <fullName evidence="7">ABC transporter ATP-binding protein</fullName>
    </submittedName>
</protein>
<dbReference type="Pfam" id="PF00005">
    <property type="entry name" value="ABC_tran"/>
    <property type="match status" value="1"/>
</dbReference>
<keyword evidence="8" id="KW-1185">Reference proteome</keyword>
<comment type="caution">
    <text evidence="7">The sequence shown here is derived from an EMBL/GenBank/DDBJ whole genome shotgun (WGS) entry which is preliminary data.</text>
</comment>
<dbReference type="EMBL" id="JBFSHR010000039">
    <property type="protein sequence ID" value="MEX6430181.1"/>
    <property type="molecule type" value="Genomic_DNA"/>
</dbReference>
<organism evidence="7 8">
    <name type="scientific">Ferrimicrobium acidiphilum</name>
    <dbReference type="NCBI Taxonomy" id="121039"/>
    <lineage>
        <taxon>Bacteria</taxon>
        <taxon>Bacillati</taxon>
        <taxon>Actinomycetota</taxon>
        <taxon>Acidimicrobiia</taxon>
        <taxon>Acidimicrobiales</taxon>
        <taxon>Acidimicrobiaceae</taxon>
        <taxon>Ferrimicrobium</taxon>
    </lineage>
</organism>
<dbReference type="GO" id="GO:0005524">
    <property type="term" value="F:ATP binding"/>
    <property type="evidence" value="ECO:0007669"/>
    <property type="project" value="UniProtKB-KW"/>
</dbReference>
<keyword evidence="4 7" id="KW-0067">ATP-binding</keyword>
<dbReference type="InterPro" id="IPR003593">
    <property type="entry name" value="AAA+_ATPase"/>
</dbReference>
<dbReference type="InterPro" id="IPR003439">
    <property type="entry name" value="ABC_transporter-like_ATP-bd"/>
</dbReference>
<feature type="domain" description="ABC transporter" evidence="6">
    <location>
        <begin position="2"/>
        <end position="236"/>
    </location>
</feature>
<dbReference type="InterPro" id="IPR027417">
    <property type="entry name" value="P-loop_NTPase"/>
</dbReference>
<dbReference type="PROSITE" id="PS00211">
    <property type="entry name" value="ABC_TRANSPORTER_1"/>
    <property type="match status" value="1"/>
</dbReference>
<dbReference type="InterPro" id="IPR052156">
    <property type="entry name" value="BCAA_Transport_ATP-bd_LivF"/>
</dbReference>
<dbReference type="PROSITE" id="PS50893">
    <property type="entry name" value="ABC_TRANSPORTER_2"/>
    <property type="match status" value="1"/>
</dbReference>
<dbReference type="SUPFAM" id="SSF52540">
    <property type="entry name" value="P-loop containing nucleoside triphosphate hydrolases"/>
    <property type="match status" value="1"/>
</dbReference>
<evidence type="ECO:0000259" key="6">
    <source>
        <dbReference type="PROSITE" id="PS50893"/>
    </source>
</evidence>
<dbReference type="CDD" id="cd03224">
    <property type="entry name" value="ABC_TM1139_LivF_branched"/>
    <property type="match status" value="1"/>
</dbReference>
<dbReference type="PANTHER" id="PTHR43820">
    <property type="entry name" value="HIGH-AFFINITY BRANCHED-CHAIN AMINO ACID TRANSPORT ATP-BINDING PROTEIN LIVF"/>
    <property type="match status" value="1"/>
</dbReference>
<dbReference type="SMART" id="SM00382">
    <property type="entry name" value="AAA"/>
    <property type="match status" value="1"/>
</dbReference>
<dbReference type="Gene3D" id="3.40.50.300">
    <property type="entry name" value="P-loop containing nucleotide triphosphate hydrolases"/>
    <property type="match status" value="1"/>
</dbReference>
<keyword evidence="2" id="KW-0813">Transport</keyword>
<dbReference type="PANTHER" id="PTHR43820:SF4">
    <property type="entry name" value="HIGH-AFFINITY BRANCHED-CHAIN AMINO ACID TRANSPORT ATP-BINDING PROTEIN LIVF"/>
    <property type="match status" value="1"/>
</dbReference>
<evidence type="ECO:0000256" key="5">
    <source>
        <dbReference type="ARBA" id="ARBA00022970"/>
    </source>
</evidence>
<sequence>MMKADNVGVHYGAIQAVHGVSLEIKAGGFVLILGPNGAGKTSFISALAGIVPCSAGKIVLDGADVTHVSATRRVRLGVSLVPEGRGVLKGLSVKENLLLGWHASAKERRGSFSTGLGEVTEIFPRLSERLEQDCSTLSGGEMQMLAVARAMLARPKVILLDEPSLGLAPLAVKAVYAALRRLSELGMTLVVVEQKNVPITSVPDRTLVMREGEVLLDMADGRPSEAELAELYLGGRR</sequence>
<keyword evidence="3" id="KW-0547">Nucleotide-binding</keyword>
<evidence type="ECO:0000256" key="1">
    <source>
        <dbReference type="ARBA" id="ARBA00005417"/>
    </source>
</evidence>
<evidence type="ECO:0000313" key="7">
    <source>
        <dbReference type="EMBL" id="MEX6430181.1"/>
    </source>
</evidence>
<gene>
    <name evidence="7" type="ORF">AB6A68_10110</name>
</gene>
<proteinExistence type="inferred from homology"/>
<name>A0ABV3Y5H3_9ACTN</name>
<reference evidence="7 8" key="1">
    <citation type="submission" date="2024-07" db="EMBL/GenBank/DDBJ databases">
        <title>Draft Genome Sequence of Ferrimicrobium acidiphilum Strain YE2023, Isolated from a Pulp of Bioleach Reactor.</title>
        <authorList>
            <person name="Elkina Y.A."/>
            <person name="Bulaeva A.G."/>
            <person name="Beletsky A.V."/>
            <person name="Mardanov A.V."/>
        </authorList>
    </citation>
    <scope>NUCLEOTIDE SEQUENCE [LARGE SCALE GENOMIC DNA]</scope>
    <source>
        <strain evidence="7 8">YE2023</strain>
    </source>
</reference>
<dbReference type="RefSeq" id="WP_369084686.1">
    <property type="nucleotide sequence ID" value="NZ_JBFSHR010000039.1"/>
</dbReference>
<evidence type="ECO:0000256" key="3">
    <source>
        <dbReference type="ARBA" id="ARBA00022741"/>
    </source>
</evidence>
<dbReference type="InterPro" id="IPR017871">
    <property type="entry name" value="ABC_transporter-like_CS"/>
</dbReference>
<comment type="similarity">
    <text evidence="1">Belongs to the ABC transporter superfamily.</text>
</comment>
<accession>A0ABV3Y5H3</accession>
<evidence type="ECO:0000256" key="2">
    <source>
        <dbReference type="ARBA" id="ARBA00022448"/>
    </source>
</evidence>